<evidence type="ECO:0000313" key="3">
    <source>
        <dbReference type="Proteomes" id="UP000053127"/>
    </source>
</evidence>
<feature type="transmembrane region" description="Helical" evidence="1">
    <location>
        <begin position="36"/>
        <end position="56"/>
    </location>
</feature>
<keyword evidence="1" id="KW-1133">Transmembrane helix</keyword>
<comment type="caution">
    <text evidence="2">The sequence shown here is derived from an EMBL/GenBank/DDBJ whole genome shotgun (WGS) entry which is preliminary data.</text>
</comment>
<evidence type="ECO:0000313" key="2">
    <source>
        <dbReference type="EMBL" id="KUN02780.1"/>
    </source>
</evidence>
<gene>
    <name evidence="2" type="ORF">AQI95_24890</name>
</gene>
<dbReference type="OrthoDB" id="4337042at2"/>
<proteinExistence type="predicted"/>
<accession>A0A101P0Q4</accession>
<keyword evidence="1" id="KW-0472">Membrane</keyword>
<organism evidence="2 3">
    <name type="scientific">Streptomyces yokosukanensis</name>
    <dbReference type="NCBI Taxonomy" id="67386"/>
    <lineage>
        <taxon>Bacteria</taxon>
        <taxon>Bacillati</taxon>
        <taxon>Actinomycetota</taxon>
        <taxon>Actinomycetes</taxon>
        <taxon>Kitasatosporales</taxon>
        <taxon>Streptomycetaceae</taxon>
        <taxon>Streptomyces</taxon>
    </lineage>
</organism>
<dbReference type="AlphaFoldDB" id="A0A101P0Q4"/>
<dbReference type="RefSeq" id="WP_067127909.1">
    <property type="nucleotide sequence ID" value="NZ_KQ948215.1"/>
</dbReference>
<dbReference type="EMBL" id="LMWN01000036">
    <property type="protein sequence ID" value="KUN02780.1"/>
    <property type="molecule type" value="Genomic_DNA"/>
</dbReference>
<keyword evidence="3" id="KW-1185">Reference proteome</keyword>
<dbReference type="Proteomes" id="UP000053127">
    <property type="component" value="Unassembled WGS sequence"/>
</dbReference>
<name>A0A101P0Q4_9ACTN</name>
<feature type="transmembrane region" description="Helical" evidence="1">
    <location>
        <begin position="7"/>
        <end position="30"/>
    </location>
</feature>
<sequence length="98" mass="10472">MNTRLQFLKAAVQSVAAGFAAGLVANALWLTSTGHTPSLLVSLLAADAVTALYGAAQAIRFRRKWQAVLFSYNQPALGEGIEIPHRPLVDEQHDGGDE</sequence>
<reference evidence="2 3" key="1">
    <citation type="submission" date="2015-10" db="EMBL/GenBank/DDBJ databases">
        <title>Draft genome sequence of Streptomyces yokosukanensis DSM 40224, type strain for the species Streptomyces yokosukanensis.</title>
        <authorList>
            <person name="Ruckert C."/>
            <person name="Winkler A."/>
            <person name="Kalinowski J."/>
            <person name="Kampfer P."/>
            <person name="Glaeser S."/>
        </authorList>
    </citation>
    <scope>NUCLEOTIDE SEQUENCE [LARGE SCALE GENOMIC DNA]</scope>
    <source>
        <strain evidence="2 3">DSM 40224</strain>
    </source>
</reference>
<protein>
    <submittedName>
        <fullName evidence="2">Uncharacterized protein</fullName>
    </submittedName>
</protein>
<dbReference type="STRING" id="67386.AQI95_24890"/>
<keyword evidence="1" id="KW-0812">Transmembrane</keyword>
<evidence type="ECO:0000256" key="1">
    <source>
        <dbReference type="SAM" id="Phobius"/>
    </source>
</evidence>